<feature type="compositionally biased region" description="Polar residues" evidence="1">
    <location>
        <begin position="233"/>
        <end position="251"/>
    </location>
</feature>
<feature type="compositionally biased region" description="Basic and acidic residues" evidence="1">
    <location>
        <begin position="148"/>
        <end position="172"/>
    </location>
</feature>
<evidence type="ECO:0000256" key="1">
    <source>
        <dbReference type="SAM" id="MobiDB-lite"/>
    </source>
</evidence>
<accession>A0A7S4RBT9</accession>
<sequence>MAQCASPVNYLNSLVAFDTPLQDDQRKPRRELISNRTAPRRPAAPILFFSLFLSSIFPMGQQQQVLAERVMVDLNDLSNAELEAICTDRGFELVRETDDGTNESYTYTHEDYIDAARQCLQIEEEMEQLLEENPEILQDLEAETKRMMEEKQKLEKELAEAQKQLEKDREAAANKFKSAFITDEGDVPKGTNEEEEEAGGETTEKKSDESTQGKENVIDLDDEVENEKDTVDGTVSGNSSSGNQPLGNKPSSKGGIESSLAMRRLVRETVEEFRERAQKDLRWLADVIFPKSARGPVKKALQPLVRIARDAGISVFDLIRRHLRAIFQTTAAQKHESNGAESDSVEKTEQDATS</sequence>
<dbReference type="AlphaFoldDB" id="A0A7S4RBT9"/>
<feature type="region of interest" description="Disordered" evidence="1">
    <location>
        <begin position="148"/>
        <end position="256"/>
    </location>
</feature>
<feature type="compositionally biased region" description="Basic and acidic residues" evidence="1">
    <location>
        <begin position="202"/>
        <end position="212"/>
    </location>
</feature>
<proteinExistence type="predicted"/>
<dbReference type="EMBL" id="HBNS01020369">
    <property type="protein sequence ID" value="CAE4609634.1"/>
    <property type="molecule type" value="Transcribed_RNA"/>
</dbReference>
<protein>
    <submittedName>
        <fullName evidence="2">Uncharacterized protein</fullName>
    </submittedName>
</protein>
<reference evidence="2" key="1">
    <citation type="submission" date="2021-01" db="EMBL/GenBank/DDBJ databases">
        <authorList>
            <person name="Corre E."/>
            <person name="Pelletier E."/>
            <person name="Niang G."/>
            <person name="Scheremetjew M."/>
            <person name="Finn R."/>
            <person name="Kale V."/>
            <person name="Holt S."/>
            <person name="Cochrane G."/>
            <person name="Meng A."/>
            <person name="Brown T."/>
            <person name="Cohen L."/>
        </authorList>
    </citation>
    <scope>NUCLEOTIDE SEQUENCE</scope>
    <source>
        <strain evidence="2">GSO104</strain>
    </source>
</reference>
<evidence type="ECO:0000313" key="2">
    <source>
        <dbReference type="EMBL" id="CAE4609634.1"/>
    </source>
</evidence>
<feature type="compositionally biased region" description="Basic and acidic residues" evidence="1">
    <location>
        <begin position="333"/>
        <end position="354"/>
    </location>
</feature>
<organism evidence="2">
    <name type="scientific">Ditylum brightwellii</name>
    <dbReference type="NCBI Taxonomy" id="49249"/>
    <lineage>
        <taxon>Eukaryota</taxon>
        <taxon>Sar</taxon>
        <taxon>Stramenopiles</taxon>
        <taxon>Ochrophyta</taxon>
        <taxon>Bacillariophyta</taxon>
        <taxon>Mediophyceae</taxon>
        <taxon>Lithodesmiophycidae</taxon>
        <taxon>Lithodesmiales</taxon>
        <taxon>Lithodesmiaceae</taxon>
        <taxon>Ditylum</taxon>
    </lineage>
</organism>
<name>A0A7S4RBT9_9STRA</name>
<gene>
    <name evidence="2" type="ORF">DBRI00130_LOCUS16162</name>
</gene>
<feature type="region of interest" description="Disordered" evidence="1">
    <location>
        <begin position="330"/>
        <end position="354"/>
    </location>
</feature>